<dbReference type="EMBL" id="VXLC01000021">
    <property type="protein sequence ID" value="KAA8884247.1"/>
    <property type="molecule type" value="Genomic_DNA"/>
</dbReference>
<dbReference type="Proteomes" id="UP000323876">
    <property type="component" value="Unassembled WGS sequence"/>
</dbReference>
<reference evidence="1 2" key="1">
    <citation type="submission" date="2019-09" db="EMBL/GenBank/DDBJ databases">
        <authorList>
            <person name="Wang X."/>
        </authorList>
    </citation>
    <scope>NUCLEOTIDE SEQUENCE [LARGE SCALE GENOMIC DNA]</scope>
    <source>
        <strain evidence="1 2">CICC 11023</strain>
    </source>
</reference>
<keyword evidence="2" id="KW-1185">Reference proteome</keyword>
<sequence>MTSPNSAAIYQRASELCRAMVAATTVANNPELAYPDTTAPTDLARREVSAEITYYEFLAAHRTVLGARPEFRVEYGVLDDLAAENITITDLFTGTGDPEDRDRRRTR</sequence>
<gene>
    <name evidence="1" type="ORF">F3087_34045</name>
</gene>
<dbReference type="AlphaFoldDB" id="A0A5N0E485"/>
<proteinExistence type="predicted"/>
<accession>A0A5N0E485</accession>
<comment type="caution">
    <text evidence="1">The sequence shown here is derived from an EMBL/GenBank/DDBJ whole genome shotgun (WGS) entry which is preliminary data.</text>
</comment>
<name>A0A5N0E485_9NOCA</name>
<evidence type="ECO:0000313" key="1">
    <source>
        <dbReference type="EMBL" id="KAA8884247.1"/>
    </source>
</evidence>
<organism evidence="1 2">
    <name type="scientific">Nocardia colli</name>
    <dbReference type="NCBI Taxonomy" id="2545717"/>
    <lineage>
        <taxon>Bacteria</taxon>
        <taxon>Bacillati</taxon>
        <taxon>Actinomycetota</taxon>
        <taxon>Actinomycetes</taxon>
        <taxon>Mycobacteriales</taxon>
        <taxon>Nocardiaceae</taxon>
        <taxon>Nocardia</taxon>
    </lineage>
</organism>
<evidence type="ECO:0000313" key="2">
    <source>
        <dbReference type="Proteomes" id="UP000323876"/>
    </source>
</evidence>
<protein>
    <submittedName>
        <fullName evidence="1">Uncharacterized protein</fullName>
    </submittedName>
</protein>
<dbReference type="RefSeq" id="WP_150406226.1">
    <property type="nucleotide sequence ID" value="NZ_VXLC01000021.1"/>
</dbReference>